<dbReference type="InterPro" id="IPR013656">
    <property type="entry name" value="PAS_4"/>
</dbReference>
<dbReference type="InterPro" id="IPR001789">
    <property type="entry name" value="Sig_transdc_resp-reg_receiver"/>
</dbReference>
<feature type="modified residue" description="4-aspartylphosphate" evidence="2">
    <location>
        <position position="54"/>
    </location>
</feature>
<dbReference type="CDD" id="cd01949">
    <property type="entry name" value="GGDEF"/>
    <property type="match status" value="1"/>
</dbReference>
<dbReference type="InterPro" id="IPR000160">
    <property type="entry name" value="GGDEF_dom"/>
</dbReference>
<proteinExistence type="predicted"/>
<dbReference type="SUPFAM" id="SSF141868">
    <property type="entry name" value="EAL domain-like"/>
    <property type="match status" value="1"/>
</dbReference>
<evidence type="ECO:0000256" key="3">
    <source>
        <dbReference type="SAM" id="Coils"/>
    </source>
</evidence>
<keyword evidence="2" id="KW-0597">Phosphoprotein</keyword>
<dbReference type="Gene3D" id="3.30.450.20">
    <property type="entry name" value="PAS domain"/>
    <property type="match status" value="1"/>
</dbReference>
<dbReference type="EMBL" id="QAYG01000001">
    <property type="protein sequence ID" value="PTW63541.1"/>
    <property type="molecule type" value="Genomic_DNA"/>
</dbReference>
<comment type="caution">
    <text evidence="9">The sequence shown here is derived from an EMBL/GenBank/DDBJ whole genome shotgun (WGS) entry which is preliminary data.</text>
</comment>
<evidence type="ECO:0000313" key="9">
    <source>
        <dbReference type="EMBL" id="PTW63541.1"/>
    </source>
</evidence>
<protein>
    <submittedName>
        <fullName evidence="9">PAS domain S-box-containing protein/diguanylate cyclase (GGDEF)-like protein</fullName>
    </submittedName>
</protein>
<dbReference type="PROSITE" id="PS50887">
    <property type="entry name" value="GGDEF"/>
    <property type="match status" value="1"/>
</dbReference>
<dbReference type="SMART" id="SM00267">
    <property type="entry name" value="GGDEF"/>
    <property type="match status" value="1"/>
</dbReference>
<dbReference type="GO" id="GO:0071111">
    <property type="term" value="F:cyclic-guanylate-specific phosphodiesterase activity"/>
    <property type="evidence" value="ECO:0007669"/>
    <property type="project" value="UniProtKB-EC"/>
</dbReference>
<evidence type="ECO:0000256" key="2">
    <source>
        <dbReference type="PROSITE-ProRule" id="PRU00169"/>
    </source>
</evidence>
<dbReference type="CDD" id="cd01948">
    <property type="entry name" value="EAL"/>
    <property type="match status" value="1"/>
</dbReference>
<dbReference type="PROSITE" id="PS50110">
    <property type="entry name" value="RESPONSE_REGULATORY"/>
    <property type="match status" value="1"/>
</dbReference>
<dbReference type="InterPro" id="IPR035919">
    <property type="entry name" value="EAL_sf"/>
</dbReference>
<dbReference type="InterPro" id="IPR052155">
    <property type="entry name" value="Biofilm_reg_signaling"/>
</dbReference>
<gene>
    <name evidence="9" type="ORF">C8N35_1011596</name>
</gene>
<dbReference type="SUPFAM" id="SSF52172">
    <property type="entry name" value="CheY-like"/>
    <property type="match status" value="1"/>
</dbReference>
<feature type="domain" description="PAS" evidence="5">
    <location>
        <begin position="155"/>
        <end position="225"/>
    </location>
</feature>
<dbReference type="GO" id="GO:0071732">
    <property type="term" value="P:cellular response to nitric oxide"/>
    <property type="evidence" value="ECO:0007669"/>
    <property type="project" value="UniProtKB-ARBA"/>
</dbReference>
<dbReference type="Gene3D" id="3.30.70.270">
    <property type="match status" value="1"/>
</dbReference>
<organism evidence="9 10">
    <name type="scientific">Breoghania corrubedonensis</name>
    <dbReference type="NCBI Taxonomy" id="665038"/>
    <lineage>
        <taxon>Bacteria</taxon>
        <taxon>Pseudomonadati</taxon>
        <taxon>Pseudomonadota</taxon>
        <taxon>Alphaproteobacteria</taxon>
        <taxon>Hyphomicrobiales</taxon>
        <taxon>Stappiaceae</taxon>
        <taxon>Breoghania</taxon>
    </lineage>
</organism>
<evidence type="ECO:0000313" key="10">
    <source>
        <dbReference type="Proteomes" id="UP000244081"/>
    </source>
</evidence>
<evidence type="ECO:0000259" key="4">
    <source>
        <dbReference type="PROSITE" id="PS50110"/>
    </source>
</evidence>
<dbReference type="CDD" id="cd00130">
    <property type="entry name" value="PAS"/>
    <property type="match status" value="1"/>
</dbReference>
<evidence type="ECO:0000256" key="1">
    <source>
        <dbReference type="ARBA" id="ARBA00051114"/>
    </source>
</evidence>
<dbReference type="RefSeq" id="WP_107988955.1">
    <property type="nucleotide sequence ID" value="NZ_QAYG01000001.1"/>
</dbReference>
<name>A0A2T5VIF3_9HYPH</name>
<dbReference type="InterPro" id="IPR035965">
    <property type="entry name" value="PAS-like_dom_sf"/>
</dbReference>
<dbReference type="PANTHER" id="PTHR44757:SF2">
    <property type="entry name" value="BIOFILM ARCHITECTURE MAINTENANCE PROTEIN MBAA"/>
    <property type="match status" value="1"/>
</dbReference>
<dbReference type="PROSITE" id="PS50113">
    <property type="entry name" value="PAC"/>
    <property type="match status" value="1"/>
</dbReference>
<dbReference type="InterPro" id="IPR011006">
    <property type="entry name" value="CheY-like_superfamily"/>
</dbReference>
<evidence type="ECO:0000259" key="7">
    <source>
        <dbReference type="PROSITE" id="PS50883"/>
    </source>
</evidence>
<dbReference type="InterPro" id="IPR000700">
    <property type="entry name" value="PAS-assoc_C"/>
</dbReference>
<accession>A0A2T5VIF3</accession>
<keyword evidence="10" id="KW-1185">Reference proteome</keyword>
<dbReference type="Pfam" id="PF08448">
    <property type="entry name" value="PAS_4"/>
    <property type="match status" value="1"/>
</dbReference>
<dbReference type="InterPro" id="IPR043128">
    <property type="entry name" value="Rev_trsase/Diguanyl_cyclase"/>
</dbReference>
<dbReference type="PROSITE" id="PS50883">
    <property type="entry name" value="EAL"/>
    <property type="match status" value="1"/>
</dbReference>
<dbReference type="InterPro" id="IPR029787">
    <property type="entry name" value="Nucleotide_cyclase"/>
</dbReference>
<dbReference type="GO" id="GO:0000160">
    <property type="term" value="P:phosphorelay signal transduction system"/>
    <property type="evidence" value="ECO:0007669"/>
    <property type="project" value="InterPro"/>
</dbReference>
<dbReference type="InterPro" id="IPR001633">
    <property type="entry name" value="EAL_dom"/>
</dbReference>
<sequence>MALVVIVDDQPTNRQIFTRIAASIEEGTQVRAFADPRTALEWLAENTPDLLVTDYNMPHMDGAEFISAVRGMPALVDVPVIVITVFEDRTYRIAALDAGATDFLQSPVDHREFVTRARNLLKLRQQQLLLADRAKNLKRELEVSERALERTIRDSRDRLAQVIDTVPALISATDCDGKFLFVNAYHSKVTGLDPAKVVGCDSSEVLGEEGASRNKALDRMVLASGKPLNSYEEEINDAQGKRRVFLTTKSPLRDPSNEITGILTSSLDITDRKAAENHLQHIARHDALTGLPNRTLIRDQLRKEIARARRGDRKVGLQMLDIDRFKSVNDALGHSVGDRLLKAIAQRLRVTVREGDVVARLGGDEFAILMSDVKGPSDTTQLAEKIIDVIGQPLFFEGHEINPTASIGISMHPDDGGDVDSLMKSADLAMYRAKAHGGSSYEFASAGMADRARDAIVLEADLRRALQREEFRLYYQPQVDLKTGEIVGTEALLRWQHPVKGMISPGAFLPLAEQNGQIVPINEWVMREACRQAMTWIEEGLPPIRIAVNLSPVQFRKQNMRALVTEILETSGLPPGRLDLELTETILMENSEVVTNDLLFLQKLGVGFSIDDFGTGYSSLGYIKRFPVARLKIDQGFIRNLETDPNDAAIIKAIIGLGKSLNLSITAEGVETEEQAAFLRKEGCDEVQGYYFGRPMPPESFAELFRPKARLVYSA</sequence>
<dbReference type="FunFam" id="3.20.20.450:FF:000001">
    <property type="entry name" value="Cyclic di-GMP phosphodiesterase yahA"/>
    <property type="match status" value="1"/>
</dbReference>
<dbReference type="OrthoDB" id="9814202at2"/>
<dbReference type="Gene3D" id="3.40.50.2300">
    <property type="match status" value="1"/>
</dbReference>
<comment type="catalytic activity">
    <reaction evidence="1">
        <text>3',3'-c-di-GMP + H2O = 5'-phosphoguanylyl(3'-&gt;5')guanosine + H(+)</text>
        <dbReference type="Rhea" id="RHEA:24902"/>
        <dbReference type="ChEBI" id="CHEBI:15377"/>
        <dbReference type="ChEBI" id="CHEBI:15378"/>
        <dbReference type="ChEBI" id="CHEBI:58754"/>
        <dbReference type="ChEBI" id="CHEBI:58805"/>
        <dbReference type="EC" id="3.1.4.52"/>
    </reaction>
    <physiologicalReaction direction="left-to-right" evidence="1">
        <dbReference type="Rhea" id="RHEA:24903"/>
    </physiologicalReaction>
</comment>
<dbReference type="SMART" id="SM00448">
    <property type="entry name" value="REC"/>
    <property type="match status" value="1"/>
</dbReference>
<dbReference type="Gene3D" id="3.20.20.450">
    <property type="entry name" value="EAL domain"/>
    <property type="match status" value="1"/>
</dbReference>
<feature type="domain" description="Response regulatory" evidence="4">
    <location>
        <begin position="3"/>
        <end position="121"/>
    </location>
</feature>
<feature type="domain" description="EAL" evidence="7">
    <location>
        <begin position="455"/>
        <end position="709"/>
    </location>
</feature>
<evidence type="ECO:0000259" key="6">
    <source>
        <dbReference type="PROSITE" id="PS50113"/>
    </source>
</evidence>
<evidence type="ECO:0000259" key="8">
    <source>
        <dbReference type="PROSITE" id="PS50887"/>
    </source>
</evidence>
<dbReference type="InterPro" id="IPR000014">
    <property type="entry name" value="PAS"/>
</dbReference>
<dbReference type="Proteomes" id="UP000244081">
    <property type="component" value="Unassembled WGS sequence"/>
</dbReference>
<dbReference type="Pfam" id="PF00072">
    <property type="entry name" value="Response_reg"/>
    <property type="match status" value="1"/>
</dbReference>
<feature type="domain" description="GGDEF" evidence="8">
    <location>
        <begin position="313"/>
        <end position="446"/>
    </location>
</feature>
<dbReference type="NCBIfam" id="TIGR00229">
    <property type="entry name" value="sensory_box"/>
    <property type="match status" value="1"/>
</dbReference>
<dbReference type="AlphaFoldDB" id="A0A2T5VIF3"/>
<dbReference type="Pfam" id="PF00990">
    <property type="entry name" value="GGDEF"/>
    <property type="match status" value="1"/>
</dbReference>
<keyword evidence="3" id="KW-0175">Coiled coil</keyword>
<dbReference type="SMART" id="SM00052">
    <property type="entry name" value="EAL"/>
    <property type="match status" value="1"/>
</dbReference>
<dbReference type="PANTHER" id="PTHR44757">
    <property type="entry name" value="DIGUANYLATE CYCLASE DGCP"/>
    <property type="match status" value="1"/>
</dbReference>
<feature type="domain" description="PAC" evidence="6">
    <location>
        <begin position="229"/>
        <end position="281"/>
    </location>
</feature>
<dbReference type="PROSITE" id="PS50112">
    <property type="entry name" value="PAS"/>
    <property type="match status" value="1"/>
</dbReference>
<evidence type="ECO:0000259" key="5">
    <source>
        <dbReference type="PROSITE" id="PS50112"/>
    </source>
</evidence>
<dbReference type="FunFam" id="3.30.70.270:FF:000001">
    <property type="entry name" value="Diguanylate cyclase domain protein"/>
    <property type="match status" value="1"/>
</dbReference>
<feature type="coiled-coil region" evidence="3">
    <location>
        <begin position="120"/>
        <end position="158"/>
    </location>
</feature>
<dbReference type="SUPFAM" id="SSF55785">
    <property type="entry name" value="PYP-like sensor domain (PAS domain)"/>
    <property type="match status" value="1"/>
</dbReference>
<dbReference type="Pfam" id="PF00563">
    <property type="entry name" value="EAL"/>
    <property type="match status" value="1"/>
</dbReference>
<reference evidence="9 10" key="1">
    <citation type="submission" date="2018-04" db="EMBL/GenBank/DDBJ databases">
        <title>Genomic Encyclopedia of Archaeal and Bacterial Type Strains, Phase II (KMG-II): from individual species to whole genera.</title>
        <authorList>
            <person name="Goeker M."/>
        </authorList>
    </citation>
    <scope>NUCLEOTIDE SEQUENCE [LARGE SCALE GENOMIC DNA]</scope>
    <source>
        <strain evidence="9 10">DSM 23382</strain>
    </source>
</reference>
<dbReference type="NCBIfam" id="TIGR00254">
    <property type="entry name" value="GGDEF"/>
    <property type="match status" value="1"/>
</dbReference>
<dbReference type="SUPFAM" id="SSF55073">
    <property type="entry name" value="Nucleotide cyclase"/>
    <property type="match status" value="1"/>
</dbReference>
<dbReference type="CDD" id="cd17551">
    <property type="entry name" value="REC_RpfG-like"/>
    <property type="match status" value="1"/>
</dbReference>